<keyword evidence="1" id="KW-0812">Transmembrane</keyword>
<keyword evidence="3" id="KW-1185">Reference proteome</keyword>
<protein>
    <submittedName>
        <fullName evidence="2">5101_t:CDS:1</fullName>
    </submittedName>
</protein>
<comment type="caution">
    <text evidence="2">The sequence shown here is derived from an EMBL/GenBank/DDBJ whole genome shotgun (WGS) entry which is preliminary data.</text>
</comment>
<evidence type="ECO:0000256" key="1">
    <source>
        <dbReference type="SAM" id="Phobius"/>
    </source>
</evidence>
<name>A0A9N8Z866_9GLOM</name>
<evidence type="ECO:0000313" key="3">
    <source>
        <dbReference type="Proteomes" id="UP000789508"/>
    </source>
</evidence>
<dbReference type="Proteomes" id="UP000789508">
    <property type="component" value="Unassembled WGS sequence"/>
</dbReference>
<dbReference type="AlphaFoldDB" id="A0A9N8Z866"/>
<organism evidence="2 3">
    <name type="scientific">Ambispora leptoticha</name>
    <dbReference type="NCBI Taxonomy" id="144679"/>
    <lineage>
        <taxon>Eukaryota</taxon>
        <taxon>Fungi</taxon>
        <taxon>Fungi incertae sedis</taxon>
        <taxon>Mucoromycota</taxon>
        <taxon>Glomeromycotina</taxon>
        <taxon>Glomeromycetes</taxon>
        <taxon>Archaeosporales</taxon>
        <taxon>Ambisporaceae</taxon>
        <taxon>Ambispora</taxon>
    </lineage>
</organism>
<gene>
    <name evidence="2" type="ORF">ALEPTO_LOCUS2570</name>
</gene>
<proteinExistence type="predicted"/>
<accession>A0A9N8Z866</accession>
<keyword evidence="1" id="KW-0472">Membrane</keyword>
<sequence>MQKAVVWGERKFLRAVRNTNQGFRSHTFSISDRSTSNAYFRAQNLSGIVLYLILAHAISIYLYTSL</sequence>
<keyword evidence="1" id="KW-1133">Transmembrane helix</keyword>
<feature type="transmembrane region" description="Helical" evidence="1">
    <location>
        <begin position="45"/>
        <end position="64"/>
    </location>
</feature>
<dbReference type="EMBL" id="CAJVPS010000387">
    <property type="protein sequence ID" value="CAG8482653.1"/>
    <property type="molecule type" value="Genomic_DNA"/>
</dbReference>
<evidence type="ECO:0000313" key="2">
    <source>
        <dbReference type="EMBL" id="CAG8482653.1"/>
    </source>
</evidence>
<reference evidence="2" key="1">
    <citation type="submission" date="2021-06" db="EMBL/GenBank/DDBJ databases">
        <authorList>
            <person name="Kallberg Y."/>
            <person name="Tangrot J."/>
            <person name="Rosling A."/>
        </authorList>
    </citation>
    <scope>NUCLEOTIDE SEQUENCE</scope>
    <source>
        <strain evidence="2">FL130A</strain>
    </source>
</reference>